<dbReference type="CDD" id="cd00158">
    <property type="entry name" value="RHOD"/>
    <property type="match status" value="1"/>
</dbReference>
<gene>
    <name evidence="2" type="ORF">UX86_C0049G0002</name>
</gene>
<dbReference type="InterPro" id="IPR001763">
    <property type="entry name" value="Rhodanese-like_dom"/>
</dbReference>
<dbReference type="Gene3D" id="3.40.250.10">
    <property type="entry name" value="Rhodanese-like domain"/>
    <property type="match status" value="1"/>
</dbReference>
<reference evidence="2 3" key="1">
    <citation type="journal article" date="2015" name="Nature">
        <title>rRNA introns, odd ribosomes, and small enigmatic genomes across a large radiation of phyla.</title>
        <authorList>
            <person name="Brown C.T."/>
            <person name="Hug L.A."/>
            <person name="Thomas B.C."/>
            <person name="Sharon I."/>
            <person name="Castelle C.J."/>
            <person name="Singh A."/>
            <person name="Wilkins M.J."/>
            <person name="Williams K.H."/>
            <person name="Banfield J.F."/>
        </authorList>
    </citation>
    <scope>NUCLEOTIDE SEQUENCE [LARGE SCALE GENOMIC DNA]</scope>
</reference>
<dbReference type="EMBL" id="LCNU01000049">
    <property type="protein sequence ID" value="KKU62389.1"/>
    <property type="molecule type" value="Genomic_DNA"/>
</dbReference>
<evidence type="ECO:0000313" key="3">
    <source>
        <dbReference type="Proteomes" id="UP000034502"/>
    </source>
</evidence>
<dbReference type="PROSITE" id="PS50206">
    <property type="entry name" value="RHODANESE_3"/>
    <property type="match status" value="1"/>
</dbReference>
<evidence type="ECO:0000313" key="2">
    <source>
        <dbReference type="EMBL" id="KKU62389.1"/>
    </source>
</evidence>
<dbReference type="SMART" id="SM00450">
    <property type="entry name" value="RHOD"/>
    <property type="match status" value="1"/>
</dbReference>
<dbReference type="PANTHER" id="PTHR43031:SF1">
    <property type="entry name" value="PYRIDINE NUCLEOTIDE-DISULPHIDE OXIDOREDUCTASE"/>
    <property type="match status" value="1"/>
</dbReference>
<dbReference type="Pfam" id="PF00581">
    <property type="entry name" value="Rhodanese"/>
    <property type="match status" value="1"/>
</dbReference>
<accession>A0A0G1RYK1</accession>
<sequence length="140" mass="15539">MMKYLILLGAVMLAFGTGYFFTRPEKCGAACDKSLISVNAAEFEQNTTKKDTTIIDLRTAQEYAAGHIANAVNADFYKTNEFGKFLNGLDKNKQYMIYCRSGNRSGQTLKLMEQKGFTQVTNLEGGIVSWESANLPVVKL</sequence>
<proteinExistence type="predicted"/>
<feature type="domain" description="Rhodanese" evidence="1">
    <location>
        <begin position="48"/>
        <end position="139"/>
    </location>
</feature>
<dbReference type="Proteomes" id="UP000034502">
    <property type="component" value="Unassembled WGS sequence"/>
</dbReference>
<evidence type="ECO:0000259" key="1">
    <source>
        <dbReference type="PROSITE" id="PS50206"/>
    </source>
</evidence>
<dbReference type="InterPro" id="IPR036873">
    <property type="entry name" value="Rhodanese-like_dom_sf"/>
</dbReference>
<dbReference type="SUPFAM" id="SSF52821">
    <property type="entry name" value="Rhodanese/Cell cycle control phosphatase"/>
    <property type="match status" value="1"/>
</dbReference>
<dbReference type="PANTHER" id="PTHR43031">
    <property type="entry name" value="FAD-DEPENDENT OXIDOREDUCTASE"/>
    <property type="match status" value="1"/>
</dbReference>
<comment type="caution">
    <text evidence="2">The sequence shown here is derived from an EMBL/GenBank/DDBJ whole genome shotgun (WGS) entry which is preliminary data.</text>
</comment>
<organism evidence="2 3">
    <name type="scientific">Candidatus Amesbacteria bacterium GW2011_GWC1_47_15</name>
    <dbReference type="NCBI Taxonomy" id="1618364"/>
    <lineage>
        <taxon>Bacteria</taxon>
        <taxon>Candidatus Amesiibacteriota</taxon>
    </lineage>
</organism>
<protein>
    <submittedName>
        <fullName evidence="2">Rhodanese-like protein</fullName>
    </submittedName>
</protein>
<dbReference type="AlphaFoldDB" id="A0A0G1RYK1"/>
<name>A0A0G1RYK1_9BACT</name>
<dbReference type="STRING" id="1618364.UX86_C0049G0002"/>
<dbReference type="InterPro" id="IPR050229">
    <property type="entry name" value="GlpE_sulfurtransferase"/>
</dbReference>